<proteinExistence type="predicted"/>
<keyword evidence="1" id="KW-0808">Transferase</keyword>
<dbReference type="Gene3D" id="3.40.50.2000">
    <property type="entry name" value="Glycogen Phosphorylase B"/>
    <property type="match status" value="2"/>
</dbReference>
<organism evidence="3">
    <name type="scientific">marine sediment metagenome</name>
    <dbReference type="NCBI Taxonomy" id="412755"/>
    <lineage>
        <taxon>unclassified sequences</taxon>
        <taxon>metagenomes</taxon>
        <taxon>ecological metagenomes</taxon>
    </lineage>
</organism>
<sequence>MSIKLFIQIDKFTGGGTGIFRSRLIEAFKKIEDIELVHNPKKDFDIELAFIKQVHKHNKLHILRVDGCYYMKKKYNNKPIEKAIRKAEYVVFQSKFAYKLCKRVLRLRSDCPNGKNLKYSIVYNGINLDYVKRVEPSKNIIPGSFVTCSRWDPNKRPISTIKGFIKANTGKHLYVIGGVGVGGKNINLDKMAKSKYIHLLGEKSNEETISILKSCSALIHLCHIDACPNIVIEALSCGLNVLCTNLGGTKELVKNNGVVLDVDKFWKTRYLRSQNGDNLNKIVVADGINRLCKIKNDGFNRKDLNIDIVAKQYINIIKKVIKR</sequence>
<accession>A0A0F9JFS6</accession>
<dbReference type="Pfam" id="PF00534">
    <property type="entry name" value="Glycos_transf_1"/>
    <property type="match status" value="1"/>
</dbReference>
<gene>
    <name evidence="3" type="ORF">LCGC14_1460660</name>
</gene>
<dbReference type="InterPro" id="IPR001296">
    <property type="entry name" value="Glyco_trans_1"/>
</dbReference>
<dbReference type="GO" id="GO:0016757">
    <property type="term" value="F:glycosyltransferase activity"/>
    <property type="evidence" value="ECO:0007669"/>
    <property type="project" value="InterPro"/>
</dbReference>
<evidence type="ECO:0000313" key="3">
    <source>
        <dbReference type="EMBL" id="KKM68463.1"/>
    </source>
</evidence>
<evidence type="ECO:0000259" key="2">
    <source>
        <dbReference type="Pfam" id="PF00534"/>
    </source>
</evidence>
<comment type="caution">
    <text evidence="3">The sequence shown here is derived from an EMBL/GenBank/DDBJ whole genome shotgun (WGS) entry which is preliminary data.</text>
</comment>
<dbReference type="EMBL" id="LAZR01010163">
    <property type="protein sequence ID" value="KKM68463.1"/>
    <property type="molecule type" value="Genomic_DNA"/>
</dbReference>
<evidence type="ECO:0000256" key="1">
    <source>
        <dbReference type="ARBA" id="ARBA00022679"/>
    </source>
</evidence>
<feature type="domain" description="Glycosyl transferase family 1" evidence="2">
    <location>
        <begin position="150"/>
        <end position="257"/>
    </location>
</feature>
<reference evidence="3" key="1">
    <citation type="journal article" date="2015" name="Nature">
        <title>Complex archaea that bridge the gap between prokaryotes and eukaryotes.</title>
        <authorList>
            <person name="Spang A."/>
            <person name="Saw J.H."/>
            <person name="Jorgensen S.L."/>
            <person name="Zaremba-Niedzwiedzka K."/>
            <person name="Martijn J."/>
            <person name="Lind A.E."/>
            <person name="van Eijk R."/>
            <person name="Schleper C."/>
            <person name="Guy L."/>
            <person name="Ettema T.J."/>
        </authorList>
    </citation>
    <scope>NUCLEOTIDE SEQUENCE</scope>
</reference>
<dbReference type="AlphaFoldDB" id="A0A0F9JFS6"/>
<protein>
    <recommendedName>
        <fullName evidence="2">Glycosyl transferase family 1 domain-containing protein</fullName>
    </recommendedName>
</protein>
<dbReference type="PANTHER" id="PTHR46401:SF2">
    <property type="entry name" value="GLYCOSYLTRANSFERASE WBBK-RELATED"/>
    <property type="match status" value="1"/>
</dbReference>
<name>A0A0F9JFS6_9ZZZZ</name>
<dbReference type="GO" id="GO:0009103">
    <property type="term" value="P:lipopolysaccharide biosynthetic process"/>
    <property type="evidence" value="ECO:0007669"/>
    <property type="project" value="TreeGrafter"/>
</dbReference>
<dbReference type="SUPFAM" id="SSF53756">
    <property type="entry name" value="UDP-Glycosyltransferase/glycogen phosphorylase"/>
    <property type="match status" value="1"/>
</dbReference>
<dbReference type="PANTHER" id="PTHR46401">
    <property type="entry name" value="GLYCOSYLTRANSFERASE WBBK-RELATED"/>
    <property type="match status" value="1"/>
</dbReference>